<dbReference type="Proteomes" id="UP001596183">
    <property type="component" value="Unassembled WGS sequence"/>
</dbReference>
<accession>A0ABW0XWE4</accession>
<feature type="transmembrane region" description="Helical" evidence="8">
    <location>
        <begin position="174"/>
        <end position="200"/>
    </location>
</feature>
<dbReference type="SUPFAM" id="SSF103473">
    <property type="entry name" value="MFS general substrate transporter"/>
    <property type="match status" value="1"/>
</dbReference>
<organism evidence="10 11">
    <name type="scientific">Streptomyces incanus</name>
    <dbReference type="NCBI Taxonomy" id="887453"/>
    <lineage>
        <taxon>Bacteria</taxon>
        <taxon>Bacillati</taxon>
        <taxon>Actinomycetota</taxon>
        <taxon>Actinomycetes</taxon>
        <taxon>Kitasatosporales</taxon>
        <taxon>Streptomycetaceae</taxon>
        <taxon>Streptomyces</taxon>
    </lineage>
</organism>
<dbReference type="InterPro" id="IPR036259">
    <property type="entry name" value="MFS_trans_sf"/>
</dbReference>
<evidence type="ECO:0000256" key="3">
    <source>
        <dbReference type="ARBA" id="ARBA00022475"/>
    </source>
</evidence>
<name>A0ABW0XWE4_9ACTN</name>
<protein>
    <submittedName>
        <fullName evidence="10">MFS transporter</fullName>
    </submittedName>
</protein>
<dbReference type="EMBL" id="JBHSPC010000085">
    <property type="protein sequence ID" value="MFC5673429.1"/>
    <property type="molecule type" value="Genomic_DNA"/>
</dbReference>
<dbReference type="CDD" id="cd06173">
    <property type="entry name" value="MFS_MefA_like"/>
    <property type="match status" value="1"/>
</dbReference>
<dbReference type="InterPro" id="IPR020846">
    <property type="entry name" value="MFS_dom"/>
</dbReference>
<gene>
    <name evidence="10" type="ORF">ACFP2V_25995</name>
</gene>
<evidence type="ECO:0000313" key="11">
    <source>
        <dbReference type="Proteomes" id="UP001596183"/>
    </source>
</evidence>
<comment type="caution">
    <text evidence="10">The sequence shown here is derived from an EMBL/GenBank/DDBJ whole genome shotgun (WGS) entry which is preliminary data.</text>
</comment>
<evidence type="ECO:0000256" key="1">
    <source>
        <dbReference type="ARBA" id="ARBA00004651"/>
    </source>
</evidence>
<feature type="transmembrane region" description="Helical" evidence="8">
    <location>
        <begin position="386"/>
        <end position="406"/>
    </location>
</feature>
<evidence type="ECO:0000256" key="8">
    <source>
        <dbReference type="SAM" id="Phobius"/>
    </source>
</evidence>
<feature type="transmembrane region" description="Helical" evidence="8">
    <location>
        <begin position="89"/>
        <end position="111"/>
    </location>
</feature>
<feature type="transmembrane region" description="Helical" evidence="8">
    <location>
        <begin position="358"/>
        <end position="380"/>
    </location>
</feature>
<feature type="region of interest" description="Disordered" evidence="7">
    <location>
        <begin position="427"/>
        <end position="452"/>
    </location>
</feature>
<feature type="compositionally biased region" description="Basic and acidic residues" evidence="7">
    <location>
        <begin position="443"/>
        <end position="452"/>
    </location>
</feature>
<evidence type="ECO:0000313" key="10">
    <source>
        <dbReference type="EMBL" id="MFC5673429.1"/>
    </source>
</evidence>
<keyword evidence="3" id="KW-1003">Cell membrane</keyword>
<evidence type="ECO:0000256" key="6">
    <source>
        <dbReference type="ARBA" id="ARBA00023136"/>
    </source>
</evidence>
<dbReference type="InterPro" id="IPR010290">
    <property type="entry name" value="TM_effector"/>
</dbReference>
<sequence length="452" mass="47345">MADPAKAGPARGDSLASALRHRPFVQFWLGAFLASAGGWFQSLAVPFVLLQLTGSAFWVGLATAAQFVPIMVLGPWAGVAADRLDRRRLVMVTQLARSLVALAMCVCWWSGRHDPLLLVGLAVLTGCAQGISMPSWQALVNDYVPREALDSAASLNTIQFNLARSLGPAVAGLVLFWAGPAVAFFVSFVMVLVVVVVLLVTEPVNPQPRRARKDRVADGGFREVLRYTWGSPGVMTALTVVFLVGSLGMPIFQHVITFAEQVFDSGALGVALLNLGLGAGTLAGVPVLGRMLRIMRRSTVVAIAMCGYGVTFAVFGLAPSLLTATLATIGVGVFFLLALSVGQNTIQMLVADQVRGRVLSINVIVYTGSVSLGAAAQGGIGDWLGLRTTVLGAAALLVLAAALLGVGSHRLSLHHLDGSRDESYVSVTPELTSSSTSSGASTAHERTRTDAS</sequence>
<keyword evidence="11" id="KW-1185">Reference proteome</keyword>
<feature type="domain" description="Major facilitator superfamily (MFS) profile" evidence="9">
    <location>
        <begin position="23"/>
        <end position="410"/>
    </location>
</feature>
<feature type="transmembrane region" description="Helical" evidence="8">
    <location>
        <begin position="268"/>
        <end position="288"/>
    </location>
</feature>
<evidence type="ECO:0000256" key="2">
    <source>
        <dbReference type="ARBA" id="ARBA00022448"/>
    </source>
</evidence>
<evidence type="ECO:0000256" key="4">
    <source>
        <dbReference type="ARBA" id="ARBA00022692"/>
    </source>
</evidence>
<comment type="subcellular location">
    <subcellularLocation>
        <location evidence="1">Cell membrane</location>
        <topology evidence="1">Multi-pass membrane protein</topology>
    </subcellularLocation>
</comment>
<keyword evidence="2" id="KW-0813">Transport</keyword>
<feature type="transmembrane region" description="Helical" evidence="8">
    <location>
        <begin position="27"/>
        <end position="50"/>
    </location>
</feature>
<feature type="compositionally biased region" description="Low complexity" evidence="7">
    <location>
        <begin position="432"/>
        <end position="442"/>
    </location>
</feature>
<feature type="transmembrane region" description="Helical" evidence="8">
    <location>
        <begin position="234"/>
        <end position="256"/>
    </location>
</feature>
<dbReference type="PROSITE" id="PS50850">
    <property type="entry name" value="MFS"/>
    <property type="match status" value="1"/>
</dbReference>
<dbReference type="PANTHER" id="PTHR23513:SF11">
    <property type="entry name" value="STAPHYLOFERRIN A TRANSPORTER"/>
    <property type="match status" value="1"/>
</dbReference>
<dbReference type="RefSeq" id="WP_381217263.1">
    <property type="nucleotide sequence ID" value="NZ_JBHSPC010000085.1"/>
</dbReference>
<dbReference type="Pfam" id="PF05977">
    <property type="entry name" value="MFS_3"/>
    <property type="match status" value="1"/>
</dbReference>
<feature type="transmembrane region" description="Helical" evidence="8">
    <location>
        <begin position="300"/>
        <end position="318"/>
    </location>
</feature>
<keyword evidence="4 8" id="KW-0812">Transmembrane</keyword>
<dbReference type="Gene3D" id="1.20.1250.20">
    <property type="entry name" value="MFS general substrate transporter like domains"/>
    <property type="match status" value="1"/>
</dbReference>
<feature type="transmembrane region" description="Helical" evidence="8">
    <location>
        <begin position="56"/>
        <end position="77"/>
    </location>
</feature>
<reference evidence="11" key="1">
    <citation type="journal article" date="2019" name="Int. J. Syst. Evol. Microbiol.">
        <title>The Global Catalogue of Microorganisms (GCM) 10K type strain sequencing project: providing services to taxonomists for standard genome sequencing and annotation.</title>
        <authorList>
            <consortium name="The Broad Institute Genomics Platform"/>
            <consortium name="The Broad Institute Genome Sequencing Center for Infectious Disease"/>
            <person name="Wu L."/>
            <person name="Ma J."/>
        </authorList>
    </citation>
    <scope>NUCLEOTIDE SEQUENCE [LARGE SCALE GENOMIC DNA]</scope>
    <source>
        <strain evidence="11">JCM 13852</strain>
    </source>
</reference>
<proteinExistence type="predicted"/>
<evidence type="ECO:0000256" key="7">
    <source>
        <dbReference type="SAM" id="MobiDB-lite"/>
    </source>
</evidence>
<feature type="transmembrane region" description="Helical" evidence="8">
    <location>
        <begin position="324"/>
        <end position="346"/>
    </location>
</feature>
<keyword evidence="5 8" id="KW-1133">Transmembrane helix</keyword>
<evidence type="ECO:0000259" key="9">
    <source>
        <dbReference type="PROSITE" id="PS50850"/>
    </source>
</evidence>
<dbReference type="PANTHER" id="PTHR23513">
    <property type="entry name" value="INTEGRAL MEMBRANE EFFLUX PROTEIN-RELATED"/>
    <property type="match status" value="1"/>
</dbReference>
<keyword evidence="6 8" id="KW-0472">Membrane</keyword>
<evidence type="ECO:0000256" key="5">
    <source>
        <dbReference type="ARBA" id="ARBA00022989"/>
    </source>
</evidence>